<proteinExistence type="predicted"/>
<evidence type="ECO:0000313" key="1">
    <source>
        <dbReference type="EMBL" id="KAK1124196.1"/>
    </source>
</evidence>
<comment type="caution">
    <text evidence="1">The sequence shown here is derived from an EMBL/GenBank/DDBJ whole genome shotgun (WGS) entry which is preliminary data.</text>
</comment>
<sequence>MRRTILLVPENENTLRWIDNPWVPRVMRPFGGVATVSLGGVEAGAWGGRVSGGLALVPVVAAETEAATATDQRERLEKAGHWKKRFDHLLVLLSTLPVPGGGRLDDIYWSSEKTSTA</sequence>
<dbReference type="AlphaFoldDB" id="A0AA40FSI8"/>
<dbReference type="Proteomes" id="UP001177670">
    <property type="component" value="Unassembled WGS sequence"/>
</dbReference>
<accession>A0AA40FSI8</accession>
<reference evidence="1" key="1">
    <citation type="submission" date="2021-10" db="EMBL/GenBank/DDBJ databases">
        <title>Melipona bicolor Genome sequencing and assembly.</title>
        <authorList>
            <person name="Araujo N.S."/>
            <person name="Arias M.C."/>
        </authorList>
    </citation>
    <scope>NUCLEOTIDE SEQUENCE</scope>
    <source>
        <strain evidence="1">USP_2M_L1-L4_2017</strain>
        <tissue evidence="1">Whole body</tissue>
    </source>
</reference>
<dbReference type="EMBL" id="JAHYIQ010000018">
    <property type="protein sequence ID" value="KAK1124196.1"/>
    <property type="molecule type" value="Genomic_DNA"/>
</dbReference>
<keyword evidence="2" id="KW-1185">Reference proteome</keyword>
<protein>
    <submittedName>
        <fullName evidence="1">Uncharacterized protein</fullName>
    </submittedName>
</protein>
<evidence type="ECO:0000313" key="2">
    <source>
        <dbReference type="Proteomes" id="UP001177670"/>
    </source>
</evidence>
<name>A0AA40FSI8_9HYME</name>
<gene>
    <name evidence="1" type="ORF">K0M31_006571</name>
</gene>
<organism evidence="1 2">
    <name type="scientific">Melipona bicolor</name>
    <dbReference type="NCBI Taxonomy" id="60889"/>
    <lineage>
        <taxon>Eukaryota</taxon>
        <taxon>Metazoa</taxon>
        <taxon>Ecdysozoa</taxon>
        <taxon>Arthropoda</taxon>
        <taxon>Hexapoda</taxon>
        <taxon>Insecta</taxon>
        <taxon>Pterygota</taxon>
        <taxon>Neoptera</taxon>
        <taxon>Endopterygota</taxon>
        <taxon>Hymenoptera</taxon>
        <taxon>Apocrita</taxon>
        <taxon>Aculeata</taxon>
        <taxon>Apoidea</taxon>
        <taxon>Anthophila</taxon>
        <taxon>Apidae</taxon>
        <taxon>Melipona</taxon>
    </lineage>
</organism>